<dbReference type="Gene3D" id="1.10.565.10">
    <property type="entry name" value="Retinoid X Receptor"/>
    <property type="match status" value="1"/>
</dbReference>
<dbReference type="PANTHER" id="PTHR24083">
    <property type="entry name" value="NUCLEAR HORMONE RECEPTOR"/>
    <property type="match status" value="1"/>
</dbReference>
<dbReference type="GO" id="GO:0043565">
    <property type="term" value="F:sequence-specific DNA binding"/>
    <property type="evidence" value="ECO:0007669"/>
    <property type="project" value="InterPro"/>
</dbReference>
<dbReference type="PROSITE" id="PS51030">
    <property type="entry name" value="NUCLEAR_REC_DBD_2"/>
    <property type="match status" value="1"/>
</dbReference>
<keyword evidence="1" id="KW-0539">Nucleus</keyword>
<keyword evidence="1" id="KW-0862">Zinc</keyword>
<comment type="caution">
    <text evidence="3">The sequence shown here is derived from an EMBL/GenBank/DDBJ whole genome shotgun (WGS) entry which is preliminary data.</text>
</comment>
<dbReference type="InterPro" id="IPR035500">
    <property type="entry name" value="NHR-like_dom_sf"/>
</dbReference>
<dbReference type="InterPro" id="IPR050274">
    <property type="entry name" value="Nuclear_hormone_rcpt_NR2"/>
</dbReference>
<dbReference type="CDD" id="cd06916">
    <property type="entry name" value="NR_DBD_like"/>
    <property type="match status" value="1"/>
</dbReference>
<dbReference type="GO" id="GO:0005634">
    <property type="term" value="C:nucleus"/>
    <property type="evidence" value="ECO:0007669"/>
    <property type="project" value="UniProtKB-SubCell"/>
</dbReference>
<keyword evidence="1" id="KW-0479">Metal-binding</keyword>
<dbReference type="InterPro" id="IPR000536">
    <property type="entry name" value="Nucl_hrmn_rcpt_lig-bd"/>
</dbReference>
<dbReference type="GO" id="GO:0003700">
    <property type="term" value="F:DNA-binding transcription factor activity"/>
    <property type="evidence" value="ECO:0007669"/>
    <property type="project" value="InterPro"/>
</dbReference>
<dbReference type="OrthoDB" id="5970897at2759"/>
<dbReference type="PRINTS" id="PR00047">
    <property type="entry name" value="STROIDFINGER"/>
</dbReference>
<dbReference type="EMBL" id="CACRXK020005573">
    <property type="protein sequence ID" value="CAB4006686.1"/>
    <property type="molecule type" value="Genomic_DNA"/>
</dbReference>
<dbReference type="InterPro" id="IPR001628">
    <property type="entry name" value="Znf_hrmn_rcpt"/>
</dbReference>
<dbReference type="Gene3D" id="3.30.50.10">
    <property type="entry name" value="Erythroid Transcription Factor GATA-1, subunit A"/>
    <property type="match status" value="1"/>
</dbReference>
<keyword evidence="4" id="KW-1185">Reference proteome</keyword>
<dbReference type="InterPro" id="IPR001723">
    <property type="entry name" value="Nuclear_hrmn_rcpt"/>
</dbReference>
<name>A0A6S7HNX7_PARCT</name>
<feature type="region of interest" description="Disordered" evidence="2">
    <location>
        <begin position="211"/>
        <end position="266"/>
    </location>
</feature>
<organism evidence="3 4">
    <name type="scientific">Paramuricea clavata</name>
    <name type="common">Red gorgonian</name>
    <name type="synonym">Violescent sea-whip</name>
    <dbReference type="NCBI Taxonomy" id="317549"/>
    <lineage>
        <taxon>Eukaryota</taxon>
        <taxon>Metazoa</taxon>
        <taxon>Cnidaria</taxon>
        <taxon>Anthozoa</taxon>
        <taxon>Octocorallia</taxon>
        <taxon>Malacalcyonacea</taxon>
        <taxon>Plexauridae</taxon>
        <taxon>Paramuricea</taxon>
    </lineage>
</organism>
<evidence type="ECO:0000256" key="2">
    <source>
        <dbReference type="SAM" id="MobiDB-lite"/>
    </source>
</evidence>
<dbReference type="SUPFAM" id="SSF48508">
    <property type="entry name" value="Nuclear receptor ligand-binding domain"/>
    <property type="match status" value="1"/>
</dbReference>
<dbReference type="SMART" id="SM00430">
    <property type="entry name" value="HOLI"/>
    <property type="match status" value="1"/>
</dbReference>
<keyword evidence="1" id="KW-0675">Receptor</keyword>
<gene>
    <name evidence="3" type="ORF">PACLA_8A050444</name>
</gene>
<dbReference type="SUPFAM" id="SSF57716">
    <property type="entry name" value="Glucocorticoid receptor-like (DNA-binding domain)"/>
    <property type="match status" value="1"/>
</dbReference>
<feature type="compositionally biased region" description="Polar residues" evidence="2">
    <location>
        <begin position="221"/>
        <end position="239"/>
    </location>
</feature>
<dbReference type="SMART" id="SM00399">
    <property type="entry name" value="ZnF_C4"/>
    <property type="match status" value="1"/>
</dbReference>
<feature type="compositionally biased region" description="Basic and acidic residues" evidence="2">
    <location>
        <begin position="211"/>
        <end position="220"/>
    </location>
</feature>
<sequence length="525" mass="58213">MESTSNAAVMSLSGDKPRRKRTLDDKACEVCDDKSTGKHYGVYCCDGCSGFFKRTVRRSIPWLCRNNNQCVVDRASRTDCRACRFKKCLMVNMNPEGVQNTSGSRVSYDRANRENDSSEMNYSDFEGTSVQTVHLRGNSSTSSVTLATNPSFPGSSSSPPISMALAGLSSSPDFQRRSDSPVLIKVETEGCDTYVEVEKNSEIVGNNLENIGHKTEHGRNSSEIGRNSSGIAGNTSTIVEKSPEIVGGTLESRNRNVSSSQVVREPTSTKTGMVIMSQPVRPVMPAQPQVVPTQMLVVPNTSFTHRYPYQSTHYPLTSPTPRYALTDRENVTPGGTEISLRSKADSLQNMAVQLLSNSVQFAKNIPSFKSLPFRDQIILLEESWKDLFILDAAFWSFPLDVSGIVPPGDATLVSNLRVLQELVARIQALELDESECGYLKTVVLFKPDIKGLKDSQQVEKHQDEALVKLSDYVRTTRVESPARFGRLLLTLSAFERAAQEMIEKLFFRAQNEGVEYILHDLFKKT</sequence>
<dbReference type="Pfam" id="PF00105">
    <property type="entry name" value="zf-C4"/>
    <property type="match status" value="1"/>
</dbReference>
<dbReference type="PRINTS" id="PR00398">
    <property type="entry name" value="STRDHORMONER"/>
</dbReference>
<feature type="compositionally biased region" description="Low complexity" evidence="2">
    <location>
        <begin position="255"/>
        <end position="264"/>
    </location>
</feature>
<evidence type="ECO:0000313" key="3">
    <source>
        <dbReference type="EMBL" id="CAB4006686.1"/>
    </source>
</evidence>
<feature type="region of interest" description="Disordered" evidence="2">
    <location>
        <begin position="99"/>
        <end position="123"/>
    </location>
</feature>
<evidence type="ECO:0000313" key="4">
    <source>
        <dbReference type="Proteomes" id="UP001152795"/>
    </source>
</evidence>
<accession>A0A6S7HNX7</accession>
<evidence type="ECO:0000256" key="1">
    <source>
        <dbReference type="RuleBase" id="RU004334"/>
    </source>
</evidence>
<dbReference type="GO" id="GO:0008270">
    <property type="term" value="F:zinc ion binding"/>
    <property type="evidence" value="ECO:0007669"/>
    <property type="project" value="UniProtKB-KW"/>
</dbReference>
<dbReference type="PROSITE" id="PS51843">
    <property type="entry name" value="NR_LBD"/>
    <property type="match status" value="1"/>
</dbReference>
<keyword evidence="1" id="KW-0238">DNA-binding</keyword>
<keyword evidence="1" id="KW-0863">Zinc-finger</keyword>
<keyword evidence="1" id="KW-0805">Transcription regulation</keyword>
<dbReference type="Pfam" id="PF00104">
    <property type="entry name" value="Hormone_recep"/>
    <property type="match status" value="1"/>
</dbReference>
<dbReference type="PROSITE" id="PS00031">
    <property type="entry name" value="NUCLEAR_REC_DBD_1"/>
    <property type="match status" value="1"/>
</dbReference>
<feature type="compositionally biased region" description="Basic and acidic residues" evidence="2">
    <location>
        <begin position="107"/>
        <end position="116"/>
    </location>
</feature>
<dbReference type="Proteomes" id="UP001152795">
    <property type="component" value="Unassembled WGS sequence"/>
</dbReference>
<keyword evidence="1" id="KW-0804">Transcription</keyword>
<dbReference type="InterPro" id="IPR013088">
    <property type="entry name" value="Znf_NHR/GATA"/>
</dbReference>
<reference evidence="3" key="1">
    <citation type="submission" date="2020-04" db="EMBL/GenBank/DDBJ databases">
        <authorList>
            <person name="Alioto T."/>
            <person name="Alioto T."/>
            <person name="Gomez Garrido J."/>
        </authorList>
    </citation>
    <scope>NUCLEOTIDE SEQUENCE</scope>
    <source>
        <strain evidence="3">A484AB</strain>
    </source>
</reference>
<protein>
    <submittedName>
        <fullName evidence="3">Photoreceptor-specific nuclear receptor-like</fullName>
    </submittedName>
</protein>
<comment type="subcellular location">
    <subcellularLocation>
        <location evidence="1">Nucleus</location>
    </subcellularLocation>
</comment>
<proteinExistence type="inferred from homology"/>
<comment type="similarity">
    <text evidence="1">Belongs to the nuclear hormone receptor family.</text>
</comment>
<dbReference type="AlphaFoldDB" id="A0A6S7HNX7"/>